<evidence type="ECO:0000313" key="14">
    <source>
        <dbReference type="EMBL" id="RSL15091.1"/>
    </source>
</evidence>
<comment type="similarity">
    <text evidence="2 9 11">Belongs to the FKBP-type PPIase family. Tig subfamily.</text>
</comment>
<dbReference type="RefSeq" id="WP_125483874.1">
    <property type="nucleotide sequence ID" value="NZ_RSDW01000001.1"/>
</dbReference>
<dbReference type="PROSITE" id="PS50059">
    <property type="entry name" value="FKBP_PPIASE"/>
    <property type="match status" value="1"/>
</dbReference>
<dbReference type="Pfam" id="PF00254">
    <property type="entry name" value="FKBP_C"/>
    <property type="match status" value="1"/>
</dbReference>
<evidence type="ECO:0000256" key="1">
    <source>
        <dbReference type="ARBA" id="ARBA00000971"/>
    </source>
</evidence>
<evidence type="ECO:0000256" key="2">
    <source>
        <dbReference type="ARBA" id="ARBA00005464"/>
    </source>
</evidence>
<comment type="catalytic activity">
    <reaction evidence="1 9 10">
        <text>[protein]-peptidylproline (omega=180) = [protein]-peptidylproline (omega=0)</text>
        <dbReference type="Rhea" id="RHEA:16237"/>
        <dbReference type="Rhea" id="RHEA-COMP:10747"/>
        <dbReference type="Rhea" id="RHEA-COMP:10748"/>
        <dbReference type="ChEBI" id="CHEBI:83833"/>
        <dbReference type="ChEBI" id="CHEBI:83834"/>
        <dbReference type="EC" id="5.2.1.8"/>
    </reaction>
</comment>
<dbReference type="PIRSF" id="PIRSF003095">
    <property type="entry name" value="Trigger_factor"/>
    <property type="match status" value="1"/>
</dbReference>
<evidence type="ECO:0000256" key="8">
    <source>
        <dbReference type="ARBA" id="ARBA00029986"/>
    </source>
</evidence>
<dbReference type="GO" id="GO:0015031">
    <property type="term" value="P:protein transport"/>
    <property type="evidence" value="ECO:0007669"/>
    <property type="project" value="UniProtKB-UniRule"/>
</dbReference>
<keyword evidence="9 11" id="KW-0131">Cell cycle</keyword>
<dbReference type="Gene3D" id="3.10.50.40">
    <property type="match status" value="1"/>
</dbReference>
<dbReference type="InterPro" id="IPR046357">
    <property type="entry name" value="PPIase_dom_sf"/>
</dbReference>
<dbReference type="SUPFAM" id="SSF109998">
    <property type="entry name" value="Triger factor/SurA peptide-binding domain-like"/>
    <property type="match status" value="1"/>
</dbReference>
<evidence type="ECO:0000259" key="13">
    <source>
        <dbReference type="PROSITE" id="PS50059"/>
    </source>
</evidence>
<dbReference type="InterPro" id="IPR008880">
    <property type="entry name" value="Trigger_fac_C"/>
</dbReference>
<dbReference type="Gene3D" id="3.30.70.1050">
    <property type="entry name" value="Trigger factor ribosome-binding domain"/>
    <property type="match status" value="1"/>
</dbReference>
<dbReference type="GO" id="GO:0044183">
    <property type="term" value="F:protein folding chaperone"/>
    <property type="evidence" value="ECO:0007669"/>
    <property type="project" value="TreeGrafter"/>
</dbReference>
<evidence type="ECO:0000256" key="6">
    <source>
        <dbReference type="ARBA" id="ARBA00023186"/>
    </source>
</evidence>
<dbReference type="Gene3D" id="1.10.3120.10">
    <property type="entry name" value="Trigger factor, C-terminal domain"/>
    <property type="match status" value="1"/>
</dbReference>
<dbReference type="InterPro" id="IPR001179">
    <property type="entry name" value="PPIase_FKBP_dom"/>
</dbReference>
<comment type="function">
    <text evidence="9">Involved in protein export. Acts as a chaperone by maintaining the newly synthesized protein in an open conformation. Functions as a peptidyl-prolyl cis-trans isomerase.</text>
</comment>
<keyword evidence="7 9" id="KW-0413">Isomerase</keyword>
<evidence type="ECO:0000256" key="7">
    <source>
        <dbReference type="ARBA" id="ARBA00023235"/>
    </source>
</evidence>
<dbReference type="SUPFAM" id="SSF54534">
    <property type="entry name" value="FKBP-like"/>
    <property type="match status" value="1"/>
</dbReference>
<dbReference type="HAMAP" id="MF_00303">
    <property type="entry name" value="Trigger_factor_Tig"/>
    <property type="match status" value="1"/>
</dbReference>
<dbReference type="Proteomes" id="UP000269669">
    <property type="component" value="Unassembled WGS sequence"/>
</dbReference>
<dbReference type="InterPro" id="IPR008881">
    <property type="entry name" value="Trigger_fac_ribosome-bd_bac"/>
</dbReference>
<keyword evidence="5 9" id="KW-0697">Rotamase</keyword>
<evidence type="ECO:0000313" key="15">
    <source>
        <dbReference type="Proteomes" id="UP000269669"/>
    </source>
</evidence>
<dbReference type="InterPro" id="IPR027304">
    <property type="entry name" value="Trigger_fact/SurA_dom_sf"/>
</dbReference>
<organism evidence="14 15">
    <name type="scientific">Edaphobacter aggregans</name>
    <dbReference type="NCBI Taxonomy" id="570835"/>
    <lineage>
        <taxon>Bacteria</taxon>
        <taxon>Pseudomonadati</taxon>
        <taxon>Acidobacteriota</taxon>
        <taxon>Terriglobia</taxon>
        <taxon>Terriglobales</taxon>
        <taxon>Acidobacteriaceae</taxon>
        <taxon>Edaphobacter</taxon>
    </lineage>
</organism>
<evidence type="ECO:0000256" key="5">
    <source>
        <dbReference type="ARBA" id="ARBA00023110"/>
    </source>
</evidence>
<dbReference type="GO" id="GO:0043335">
    <property type="term" value="P:protein unfolding"/>
    <property type="evidence" value="ECO:0007669"/>
    <property type="project" value="TreeGrafter"/>
</dbReference>
<proteinExistence type="inferred from homology"/>
<dbReference type="EMBL" id="RSDW01000001">
    <property type="protein sequence ID" value="RSL15091.1"/>
    <property type="molecule type" value="Genomic_DNA"/>
</dbReference>
<feature type="compositionally biased region" description="Low complexity" evidence="12">
    <location>
        <begin position="17"/>
        <end position="31"/>
    </location>
</feature>
<keyword evidence="9 11" id="KW-0132">Cell division</keyword>
<evidence type="ECO:0000256" key="12">
    <source>
        <dbReference type="SAM" id="MobiDB-lite"/>
    </source>
</evidence>
<dbReference type="InterPro" id="IPR037041">
    <property type="entry name" value="Trigger_fac_C_sf"/>
</dbReference>
<keyword evidence="9" id="KW-0963">Cytoplasm</keyword>
<comment type="caution">
    <text evidence="14">The sequence shown here is derived from an EMBL/GenBank/DDBJ whole genome shotgun (WGS) entry which is preliminary data.</text>
</comment>
<dbReference type="EC" id="5.2.1.8" evidence="3 9"/>
<dbReference type="GO" id="GO:0005737">
    <property type="term" value="C:cytoplasm"/>
    <property type="evidence" value="ECO:0007669"/>
    <property type="project" value="UniProtKB-SubCell"/>
</dbReference>
<comment type="subcellular location">
    <subcellularLocation>
        <location evidence="9">Cytoplasm</location>
    </subcellularLocation>
    <text evidence="9">About half TF is bound to the ribosome near the polypeptide exit tunnel while the other half is free in the cytoplasm.</text>
</comment>
<comment type="domain">
    <text evidence="9">Consists of 3 domains; the N-terminus binds the ribosome, the middle domain has PPIase activity, while the C-terminus has intrinsic chaperone activity on its own.</text>
</comment>
<sequence>MSDRGGITQTPRLEGIALTPTETTETNATAELQSEQTHTHDHAHDHDHEHHHHDHAPSLNPELTREIEVEAPAEEVSKAFKKVVKRYQKLARIPGFRAGKVPESLIKSKFAKEVRQEVLESLVSERFRKAIDEQKLQPVSEPQLLDLQLFDEQPLKFKAAFEVAPEFEVAGYDSVKVAKPEVALTNDEFDAELSRVLDSHATVEPVEEDRALVDGDWAEIQFRGEVQDLAQTVTEEGVANASKSEPITGEDVLIEIGGKNTLPAFNEALRGTKPGQELKFEVSYPADFGEQRLAGQTVSYDVTVKSIKKKTYPERDAEFAKQLGDYEGWDDFETKLREYASNRKKDALESQAKDKMLEELIGKYQFPVPESFVQQQVDARLDRGLRALAQQGMKAEDMRKLDFGRLRAAQRDQAVNEVKASMILDRIAQAENVVVSDEDLDRELLMLSIQSREPLEALRDRLAKDGGLDRIREQMRREKTGSVLYEKLSA</sequence>
<dbReference type="AlphaFoldDB" id="A0A428MDY3"/>
<dbReference type="SUPFAM" id="SSF102735">
    <property type="entry name" value="Trigger factor ribosome-binding domain"/>
    <property type="match status" value="1"/>
</dbReference>
<gene>
    <name evidence="9" type="primary">tig</name>
    <name evidence="14" type="ORF">EDE15_0567</name>
</gene>
<evidence type="ECO:0000256" key="10">
    <source>
        <dbReference type="PROSITE-ProRule" id="PRU00277"/>
    </source>
</evidence>
<accession>A0A428MDY3</accession>
<dbReference type="GO" id="GO:0003755">
    <property type="term" value="F:peptidyl-prolyl cis-trans isomerase activity"/>
    <property type="evidence" value="ECO:0007669"/>
    <property type="project" value="UniProtKB-UniRule"/>
</dbReference>
<evidence type="ECO:0000256" key="4">
    <source>
        <dbReference type="ARBA" id="ARBA00016902"/>
    </source>
</evidence>
<keyword evidence="6 9" id="KW-0143">Chaperone</keyword>
<evidence type="ECO:0000256" key="3">
    <source>
        <dbReference type="ARBA" id="ARBA00013194"/>
    </source>
</evidence>
<dbReference type="PANTHER" id="PTHR30560:SF3">
    <property type="entry name" value="TRIGGER FACTOR-LIKE PROTEIN TIG, CHLOROPLASTIC"/>
    <property type="match status" value="1"/>
</dbReference>
<dbReference type="InterPro" id="IPR036611">
    <property type="entry name" value="Trigger_fac_ribosome-bd_sf"/>
</dbReference>
<dbReference type="PANTHER" id="PTHR30560">
    <property type="entry name" value="TRIGGER FACTOR CHAPERONE AND PEPTIDYL-PROLYL CIS/TRANS ISOMERASE"/>
    <property type="match status" value="1"/>
</dbReference>
<evidence type="ECO:0000256" key="11">
    <source>
        <dbReference type="RuleBase" id="RU003914"/>
    </source>
</evidence>
<feature type="region of interest" description="Disordered" evidence="12">
    <location>
        <begin position="1"/>
        <end position="67"/>
    </location>
</feature>
<reference evidence="14 15" key="1">
    <citation type="submission" date="2018-12" db="EMBL/GenBank/DDBJ databases">
        <title>Sequencing of bacterial isolates from soil warming experiment in Harvard Forest, Massachusetts, USA.</title>
        <authorList>
            <person name="Deangelis K."/>
        </authorList>
    </citation>
    <scope>NUCLEOTIDE SEQUENCE [LARGE SCALE GENOMIC DNA]</scope>
    <source>
        <strain evidence="14 15">EB153</strain>
    </source>
</reference>
<evidence type="ECO:0000256" key="9">
    <source>
        <dbReference type="HAMAP-Rule" id="MF_00303"/>
    </source>
</evidence>
<name>A0A428MDY3_9BACT</name>
<dbReference type="Pfam" id="PF05698">
    <property type="entry name" value="Trigger_C"/>
    <property type="match status" value="1"/>
</dbReference>
<dbReference type="NCBIfam" id="TIGR00115">
    <property type="entry name" value="tig"/>
    <property type="match status" value="1"/>
</dbReference>
<feature type="domain" description="PPIase FKBP-type" evidence="13">
    <location>
        <begin position="215"/>
        <end position="291"/>
    </location>
</feature>
<dbReference type="GO" id="GO:0051301">
    <property type="term" value="P:cell division"/>
    <property type="evidence" value="ECO:0007669"/>
    <property type="project" value="UniProtKB-KW"/>
</dbReference>
<dbReference type="GO" id="GO:0043022">
    <property type="term" value="F:ribosome binding"/>
    <property type="evidence" value="ECO:0007669"/>
    <property type="project" value="TreeGrafter"/>
</dbReference>
<dbReference type="OrthoDB" id="9767721at2"/>
<feature type="compositionally biased region" description="Basic and acidic residues" evidence="12">
    <location>
        <begin position="37"/>
        <end position="48"/>
    </location>
</feature>
<dbReference type="GO" id="GO:0051083">
    <property type="term" value="P:'de novo' cotranslational protein folding"/>
    <property type="evidence" value="ECO:0007669"/>
    <property type="project" value="TreeGrafter"/>
</dbReference>
<dbReference type="InterPro" id="IPR005215">
    <property type="entry name" value="Trig_fac"/>
</dbReference>
<dbReference type="Pfam" id="PF05697">
    <property type="entry name" value="Trigger_N"/>
    <property type="match status" value="1"/>
</dbReference>
<keyword evidence="15" id="KW-1185">Reference proteome</keyword>
<protein>
    <recommendedName>
        <fullName evidence="4 9">Trigger factor</fullName>
        <shortName evidence="9">TF</shortName>
        <ecNumber evidence="3 9">5.2.1.8</ecNumber>
    </recommendedName>
    <alternativeName>
        <fullName evidence="8 9">PPIase</fullName>
    </alternativeName>
</protein>